<dbReference type="EMBL" id="CP155618">
    <property type="protein sequence ID" value="XBL14572.1"/>
    <property type="molecule type" value="Genomic_DNA"/>
</dbReference>
<comment type="similarity">
    <text evidence="2">Belongs to the SusD family.</text>
</comment>
<comment type="subcellular location">
    <subcellularLocation>
        <location evidence="1">Cell outer membrane</location>
    </subcellularLocation>
</comment>
<keyword evidence="5" id="KW-0998">Cell outer membrane</keyword>
<dbReference type="InterPro" id="IPR011990">
    <property type="entry name" value="TPR-like_helical_dom_sf"/>
</dbReference>
<evidence type="ECO:0000256" key="1">
    <source>
        <dbReference type="ARBA" id="ARBA00004442"/>
    </source>
</evidence>
<gene>
    <name evidence="8" type="ORF">QLS71_000775</name>
</gene>
<evidence type="ECO:0000259" key="7">
    <source>
        <dbReference type="Pfam" id="PF14322"/>
    </source>
</evidence>
<feature type="domain" description="RagB/SusD" evidence="6">
    <location>
        <begin position="371"/>
        <end position="513"/>
    </location>
</feature>
<dbReference type="SUPFAM" id="SSF48452">
    <property type="entry name" value="TPR-like"/>
    <property type="match status" value="1"/>
</dbReference>
<evidence type="ECO:0000256" key="5">
    <source>
        <dbReference type="ARBA" id="ARBA00023237"/>
    </source>
</evidence>
<sequence>MNKYIYKTVLIVVLAIGLWACSDEFLDKQPTDALSSETFWASESDGELALTGVYGRLQERIVAFAVSDRPRNYIAWDAATDDAYQTYDYGWRQIIDGTMTPSTGGTVGLLYGICYNGIATANTFLANADRLSENGVSTDLVNQWKGEVHFIRAFWYYTLAVTYGDVPLRIEPSSVENQDIEKSTQAQIFAQVETDLGIAITNLAERNFDDGHANKAAANALLARALLYQGKYAEAADAAEEAILGGSFSLTDDYSAMFADATQENNNEVMFSIKTNHTTGETHAWGGSLEAMIAGWGAIHPTKDFVDSFEAIDGLPITSSPYYDENNPMENRDPRLSKYVVEGSLNPDFENQPLEGFSWIKWLSPATIVDPKNPPATNGTDAIIIRYADALLMYAEGKIESNNIDASVLDAINQVRARAYGVAVSDVGNYPAITTTNQAELRTIIRNERRHEFGLEGLRYFDLKRWGIAEQVLNGLYDPFMDNERIFLPKHMKLPLPQSAIDKNENLDQNPDYK</sequence>
<accession>A0AAU7EHT3</accession>
<name>A0AAU7EHT3_9FLAO</name>
<dbReference type="AlphaFoldDB" id="A0AAU7EHT3"/>
<evidence type="ECO:0000259" key="6">
    <source>
        <dbReference type="Pfam" id="PF07980"/>
    </source>
</evidence>
<reference evidence="8" key="1">
    <citation type="submission" date="2024-04" db="EMBL/GenBank/DDBJ databases">
        <title>Mariniflexile litorale, isolated from the shallow sediments of the Sea of Japan.</title>
        <authorList>
            <person name="Romanenko L."/>
            <person name="Isaeva M."/>
        </authorList>
    </citation>
    <scope>NUCLEOTIDE SEQUENCE [LARGE SCALE GENOMIC DNA]</scope>
    <source>
        <strain evidence="8">KMM 9835</strain>
    </source>
</reference>
<proteinExistence type="inferred from homology"/>
<dbReference type="InterPro" id="IPR033985">
    <property type="entry name" value="SusD-like_N"/>
</dbReference>
<evidence type="ECO:0000313" key="8">
    <source>
        <dbReference type="EMBL" id="XBL14572.1"/>
    </source>
</evidence>
<evidence type="ECO:0000256" key="4">
    <source>
        <dbReference type="ARBA" id="ARBA00023136"/>
    </source>
</evidence>
<dbReference type="InterPro" id="IPR012944">
    <property type="entry name" value="SusD_RagB_dom"/>
</dbReference>
<dbReference type="GO" id="GO:0009279">
    <property type="term" value="C:cell outer membrane"/>
    <property type="evidence" value="ECO:0007669"/>
    <property type="project" value="UniProtKB-SubCell"/>
</dbReference>
<dbReference type="Gene3D" id="1.25.40.390">
    <property type="match status" value="1"/>
</dbReference>
<dbReference type="Proteomes" id="UP001224325">
    <property type="component" value="Chromosome"/>
</dbReference>
<organism evidence="8 9">
    <name type="scientific">Mariniflexile litorale</name>
    <dbReference type="NCBI Taxonomy" id="3045158"/>
    <lineage>
        <taxon>Bacteria</taxon>
        <taxon>Pseudomonadati</taxon>
        <taxon>Bacteroidota</taxon>
        <taxon>Flavobacteriia</taxon>
        <taxon>Flavobacteriales</taxon>
        <taxon>Flavobacteriaceae</taxon>
        <taxon>Mariniflexile</taxon>
    </lineage>
</organism>
<evidence type="ECO:0000256" key="2">
    <source>
        <dbReference type="ARBA" id="ARBA00006275"/>
    </source>
</evidence>
<evidence type="ECO:0000313" key="9">
    <source>
        <dbReference type="Proteomes" id="UP001224325"/>
    </source>
</evidence>
<dbReference type="KEGG" id="mlil:QLS71_000775"/>
<dbReference type="CDD" id="cd08977">
    <property type="entry name" value="SusD"/>
    <property type="match status" value="1"/>
</dbReference>
<evidence type="ECO:0000256" key="3">
    <source>
        <dbReference type="ARBA" id="ARBA00022729"/>
    </source>
</evidence>
<keyword evidence="9" id="KW-1185">Reference proteome</keyword>
<dbReference type="Pfam" id="PF07980">
    <property type="entry name" value="SusD_RagB"/>
    <property type="match status" value="1"/>
</dbReference>
<keyword evidence="3" id="KW-0732">Signal</keyword>
<dbReference type="Pfam" id="PF14322">
    <property type="entry name" value="SusD-like_3"/>
    <property type="match status" value="1"/>
</dbReference>
<feature type="domain" description="SusD-like N-terminal" evidence="7">
    <location>
        <begin position="24"/>
        <end position="226"/>
    </location>
</feature>
<dbReference type="RefSeq" id="WP_308992365.1">
    <property type="nucleotide sequence ID" value="NZ_CP155618.1"/>
</dbReference>
<protein>
    <submittedName>
        <fullName evidence="8">RagB/SusD family nutrient uptake outer membrane protein</fullName>
    </submittedName>
</protein>
<keyword evidence="4" id="KW-0472">Membrane</keyword>